<keyword evidence="3" id="KW-0378">Hydrolase</keyword>
<dbReference type="PANTHER" id="PTHR12606:SF136">
    <property type="entry name" value="ULP1 PROTEASE FAMILY PROTEIN"/>
    <property type="match status" value="1"/>
</dbReference>
<dbReference type="Proteomes" id="UP001293593">
    <property type="component" value="Unassembled WGS sequence"/>
</dbReference>
<dbReference type="PANTHER" id="PTHR12606">
    <property type="entry name" value="SENTRIN/SUMO-SPECIFIC PROTEASE"/>
    <property type="match status" value="1"/>
</dbReference>
<keyword evidence="8" id="KW-1185">Reference proteome</keyword>
<evidence type="ECO:0000313" key="7">
    <source>
        <dbReference type="EMBL" id="KAK4258295.1"/>
    </source>
</evidence>
<organism evidence="7 8">
    <name type="scientific">Acacia crassicarpa</name>
    <name type="common">northern wattle</name>
    <dbReference type="NCBI Taxonomy" id="499986"/>
    <lineage>
        <taxon>Eukaryota</taxon>
        <taxon>Viridiplantae</taxon>
        <taxon>Streptophyta</taxon>
        <taxon>Embryophyta</taxon>
        <taxon>Tracheophyta</taxon>
        <taxon>Spermatophyta</taxon>
        <taxon>Magnoliopsida</taxon>
        <taxon>eudicotyledons</taxon>
        <taxon>Gunneridae</taxon>
        <taxon>Pentapetalae</taxon>
        <taxon>rosids</taxon>
        <taxon>fabids</taxon>
        <taxon>Fabales</taxon>
        <taxon>Fabaceae</taxon>
        <taxon>Caesalpinioideae</taxon>
        <taxon>mimosoid clade</taxon>
        <taxon>Acacieae</taxon>
        <taxon>Acacia</taxon>
    </lineage>
</organism>
<feature type="domain" description="Ubiquitin-like protease family profile" evidence="6">
    <location>
        <begin position="423"/>
        <end position="595"/>
    </location>
</feature>
<dbReference type="AlphaFoldDB" id="A0AAE1MAC6"/>
<feature type="compositionally biased region" description="Basic residues" evidence="5">
    <location>
        <begin position="15"/>
        <end position="27"/>
    </location>
</feature>
<gene>
    <name evidence="7" type="ORF">QN277_007756</name>
</gene>
<evidence type="ECO:0000313" key="8">
    <source>
        <dbReference type="Proteomes" id="UP001293593"/>
    </source>
</evidence>
<dbReference type="Gene3D" id="3.40.395.10">
    <property type="entry name" value="Adenoviral Proteinase, Chain A"/>
    <property type="match status" value="1"/>
</dbReference>
<accession>A0AAE1MAC6</accession>
<feature type="region of interest" description="Disordered" evidence="5">
    <location>
        <begin position="333"/>
        <end position="370"/>
    </location>
</feature>
<comment type="caution">
    <text evidence="7">The sequence shown here is derived from an EMBL/GenBank/DDBJ whole genome shotgun (WGS) entry which is preliminary data.</text>
</comment>
<dbReference type="GO" id="GO:0006508">
    <property type="term" value="P:proteolysis"/>
    <property type="evidence" value="ECO:0007669"/>
    <property type="project" value="UniProtKB-KW"/>
</dbReference>
<evidence type="ECO:0000256" key="3">
    <source>
        <dbReference type="ARBA" id="ARBA00022801"/>
    </source>
</evidence>
<evidence type="ECO:0000259" key="6">
    <source>
        <dbReference type="PROSITE" id="PS50600"/>
    </source>
</evidence>
<dbReference type="GO" id="GO:0016929">
    <property type="term" value="F:deSUMOylase activity"/>
    <property type="evidence" value="ECO:0007669"/>
    <property type="project" value="TreeGrafter"/>
</dbReference>
<feature type="region of interest" description="Disordered" evidence="5">
    <location>
        <begin position="1"/>
        <end position="279"/>
    </location>
</feature>
<keyword evidence="4" id="KW-0788">Thiol protease</keyword>
<dbReference type="InterPro" id="IPR038765">
    <property type="entry name" value="Papain-like_cys_pep_sf"/>
</dbReference>
<evidence type="ECO:0000256" key="5">
    <source>
        <dbReference type="SAM" id="MobiDB-lite"/>
    </source>
</evidence>
<proteinExistence type="inferred from homology"/>
<sequence>MDSSTGLLTAVPAATRRKRSRTPRRKRNADTQLPPQPEAGQNANPLCVSLGPRGEPDKPPATRRGPARPRRSPNPKSELAFAPPGPSAPETIIASTGPPVSSRGRGRLKKNAASGQAVRAARRYVGRPKKMKADQLMNKTKGGENGCPRVDKASTSNDSTAMEESDKMKAPQSMHVKRKRRRPPKHRQNADTQPQQQPNIWKSANPGWFSLGPEDEPTKPPGMRRGSCYPPKARMNLVNQSGPSVCRGRLPKSTRPGCPPNLKSESAFSNGTKRCPPKNKTSIKMKAQLMKKTKGGENRCQRVAKASTSFDSTVMGELEKMKAPQIMHVPRNQPRRHAPWSSHTKKSRFQPSTGYNSREKCAPEKSDRTQTFTPRLDVEDVRRHITYRLNQEESQVVERWSCHSFGTTEGDDIRFGATSTQDSGLSAIDIQCLIYKGHRDLHKLWLNNDVVQCYGDTLMQWACRFPDKEYNDFLISPYAGVIALARWNDRDDLRWVKGLMKGHHNRLFFPCVINNHYILAVADCLKQKVLVYNSMNSARHKRDAVKVGNWLRRICATVLGYDDSHSWDFVYPKDIPQQVNGHDCGVFVLTYMASIIMCGSIVPFSSEEISGIRHRLLVELSKGQLVAF</sequence>
<dbReference type="GO" id="GO:0005634">
    <property type="term" value="C:nucleus"/>
    <property type="evidence" value="ECO:0007669"/>
    <property type="project" value="TreeGrafter"/>
</dbReference>
<evidence type="ECO:0000256" key="2">
    <source>
        <dbReference type="ARBA" id="ARBA00022670"/>
    </source>
</evidence>
<name>A0AAE1MAC6_9FABA</name>
<feature type="compositionally biased region" description="Basic residues" evidence="5">
    <location>
        <begin position="175"/>
        <end position="187"/>
    </location>
</feature>
<feature type="compositionally biased region" description="Polar residues" evidence="5">
    <location>
        <begin position="190"/>
        <end position="202"/>
    </location>
</feature>
<dbReference type="SUPFAM" id="SSF54001">
    <property type="entry name" value="Cysteine proteinases"/>
    <property type="match status" value="1"/>
</dbReference>
<dbReference type="PROSITE" id="PS50600">
    <property type="entry name" value="ULP_PROTEASE"/>
    <property type="match status" value="1"/>
</dbReference>
<keyword evidence="2" id="KW-0645">Protease</keyword>
<protein>
    <recommendedName>
        <fullName evidence="6">Ubiquitin-like protease family profile domain-containing protein</fullName>
    </recommendedName>
</protein>
<dbReference type="GO" id="GO:0016926">
    <property type="term" value="P:protein desumoylation"/>
    <property type="evidence" value="ECO:0007669"/>
    <property type="project" value="TreeGrafter"/>
</dbReference>
<comment type="similarity">
    <text evidence="1">Belongs to the peptidase C48 family.</text>
</comment>
<reference evidence="7" key="1">
    <citation type="submission" date="2023-10" db="EMBL/GenBank/DDBJ databases">
        <title>Chromosome-level genome of the transformable northern wattle, Acacia crassicarpa.</title>
        <authorList>
            <person name="Massaro I."/>
            <person name="Sinha N.R."/>
            <person name="Poethig S."/>
            <person name="Leichty A.R."/>
        </authorList>
    </citation>
    <scope>NUCLEOTIDE SEQUENCE</scope>
    <source>
        <strain evidence="7">Acra3RX</strain>
        <tissue evidence="7">Leaf</tissue>
    </source>
</reference>
<feature type="compositionally biased region" description="Polar residues" evidence="5">
    <location>
        <begin position="263"/>
        <end position="272"/>
    </location>
</feature>
<feature type="compositionally biased region" description="Basic residues" evidence="5">
    <location>
        <begin position="333"/>
        <end position="348"/>
    </location>
</feature>
<dbReference type="InterPro" id="IPR003653">
    <property type="entry name" value="Peptidase_C48_C"/>
</dbReference>
<feature type="compositionally biased region" description="Polar residues" evidence="5">
    <location>
        <begin position="153"/>
        <end position="162"/>
    </location>
</feature>
<dbReference type="Pfam" id="PF02902">
    <property type="entry name" value="Peptidase_C48"/>
    <property type="match status" value="1"/>
</dbReference>
<dbReference type="EMBL" id="JAWXYG010000012">
    <property type="protein sequence ID" value="KAK4258295.1"/>
    <property type="molecule type" value="Genomic_DNA"/>
</dbReference>
<evidence type="ECO:0000256" key="1">
    <source>
        <dbReference type="ARBA" id="ARBA00005234"/>
    </source>
</evidence>
<feature type="compositionally biased region" description="Basic and acidic residues" evidence="5">
    <location>
        <begin position="357"/>
        <end position="368"/>
    </location>
</feature>
<evidence type="ECO:0000256" key="4">
    <source>
        <dbReference type="ARBA" id="ARBA00022807"/>
    </source>
</evidence>
<feature type="compositionally biased region" description="Basic residues" evidence="5">
    <location>
        <begin position="120"/>
        <end position="130"/>
    </location>
</feature>